<keyword evidence="2" id="KW-1185">Reference proteome</keyword>
<proteinExistence type="predicted"/>
<evidence type="ECO:0000313" key="2">
    <source>
        <dbReference type="Proteomes" id="UP000595437"/>
    </source>
</evidence>
<organism evidence="1 2">
    <name type="scientific">Caligus rogercresseyi</name>
    <name type="common">Sea louse</name>
    <dbReference type="NCBI Taxonomy" id="217165"/>
    <lineage>
        <taxon>Eukaryota</taxon>
        <taxon>Metazoa</taxon>
        <taxon>Ecdysozoa</taxon>
        <taxon>Arthropoda</taxon>
        <taxon>Crustacea</taxon>
        <taxon>Multicrustacea</taxon>
        <taxon>Hexanauplia</taxon>
        <taxon>Copepoda</taxon>
        <taxon>Siphonostomatoida</taxon>
        <taxon>Caligidae</taxon>
        <taxon>Caligus</taxon>
    </lineage>
</organism>
<feature type="non-terminal residue" evidence="1">
    <location>
        <position position="1"/>
    </location>
</feature>
<reference evidence="2" key="1">
    <citation type="submission" date="2021-01" db="EMBL/GenBank/DDBJ databases">
        <title>Caligus Genome Assembly.</title>
        <authorList>
            <person name="Gallardo-Escarate C."/>
        </authorList>
    </citation>
    <scope>NUCLEOTIDE SEQUENCE [LARGE SCALE GENOMIC DNA]</scope>
</reference>
<dbReference type="AlphaFoldDB" id="A0A7T8GW28"/>
<dbReference type="Proteomes" id="UP000595437">
    <property type="component" value="Chromosome 14"/>
</dbReference>
<evidence type="ECO:0000313" key="1">
    <source>
        <dbReference type="EMBL" id="QQP38852.1"/>
    </source>
</evidence>
<gene>
    <name evidence="1" type="ORF">FKW44_019549</name>
</gene>
<dbReference type="EMBL" id="CP045903">
    <property type="protein sequence ID" value="QQP38852.1"/>
    <property type="molecule type" value="Genomic_DNA"/>
</dbReference>
<name>A0A7T8GW28_CALRO</name>
<accession>A0A7T8GW28</accession>
<protein>
    <submittedName>
        <fullName evidence="1">Uncharacterized protein</fullName>
    </submittedName>
</protein>
<sequence>KIITLNIANVGENFVTPLILFGVTSNFLKASLKTRALEMAISNCKSRIAEKLAIGIPVQVEEFRAIIISTAARYSAFNIKIPNKDYSSWEYAGNIIKYYPSKHYKNFQRWLLRIHKKFLKK</sequence>